<dbReference type="OrthoDB" id="2496787at2759"/>
<comment type="subcellular location">
    <subcellularLocation>
        <location evidence="1">Membrane</location>
        <topology evidence="1">Multi-pass membrane protein</topology>
    </subcellularLocation>
</comment>
<evidence type="ECO:0000256" key="5">
    <source>
        <dbReference type="ARBA" id="ARBA00038359"/>
    </source>
</evidence>
<dbReference type="Pfam" id="PF20684">
    <property type="entry name" value="Fung_rhodopsin"/>
    <property type="match status" value="1"/>
</dbReference>
<feature type="transmembrane region" description="Helical" evidence="6">
    <location>
        <begin position="24"/>
        <end position="46"/>
    </location>
</feature>
<comment type="caution">
    <text evidence="8">The sequence shown here is derived from an EMBL/GenBank/DDBJ whole genome shotgun (WGS) entry which is preliminary data.</text>
</comment>
<evidence type="ECO:0000256" key="3">
    <source>
        <dbReference type="ARBA" id="ARBA00022989"/>
    </source>
</evidence>
<feature type="transmembrane region" description="Helical" evidence="6">
    <location>
        <begin position="223"/>
        <end position="248"/>
    </location>
</feature>
<dbReference type="EMBL" id="JAFJYH010000207">
    <property type="protein sequence ID" value="KAG4415821.1"/>
    <property type="molecule type" value="Genomic_DNA"/>
</dbReference>
<evidence type="ECO:0000256" key="1">
    <source>
        <dbReference type="ARBA" id="ARBA00004141"/>
    </source>
</evidence>
<keyword evidence="2 6" id="KW-0812">Transmembrane</keyword>
<accession>A0A8H7TBI0</accession>
<evidence type="ECO:0000256" key="4">
    <source>
        <dbReference type="ARBA" id="ARBA00023136"/>
    </source>
</evidence>
<feature type="transmembrane region" description="Helical" evidence="6">
    <location>
        <begin position="66"/>
        <end position="85"/>
    </location>
</feature>
<evidence type="ECO:0000259" key="7">
    <source>
        <dbReference type="Pfam" id="PF20684"/>
    </source>
</evidence>
<dbReference type="Proteomes" id="UP000664132">
    <property type="component" value="Unassembled WGS sequence"/>
</dbReference>
<protein>
    <recommendedName>
        <fullName evidence="7">Rhodopsin domain-containing protein</fullName>
    </recommendedName>
</protein>
<feature type="transmembrane region" description="Helical" evidence="6">
    <location>
        <begin position="187"/>
        <end position="211"/>
    </location>
</feature>
<comment type="similarity">
    <text evidence="5">Belongs to the SAT4 family.</text>
</comment>
<organism evidence="8 9">
    <name type="scientific">Cadophora malorum</name>
    <dbReference type="NCBI Taxonomy" id="108018"/>
    <lineage>
        <taxon>Eukaryota</taxon>
        <taxon>Fungi</taxon>
        <taxon>Dikarya</taxon>
        <taxon>Ascomycota</taxon>
        <taxon>Pezizomycotina</taxon>
        <taxon>Leotiomycetes</taxon>
        <taxon>Helotiales</taxon>
        <taxon>Ploettnerulaceae</taxon>
        <taxon>Cadophora</taxon>
    </lineage>
</organism>
<dbReference type="PANTHER" id="PTHR33048:SF108">
    <property type="entry name" value="INTEGRAL MEMBRANE PROTEIN"/>
    <property type="match status" value="1"/>
</dbReference>
<feature type="transmembrane region" description="Helical" evidence="6">
    <location>
        <begin position="140"/>
        <end position="163"/>
    </location>
</feature>
<evidence type="ECO:0000256" key="6">
    <source>
        <dbReference type="SAM" id="Phobius"/>
    </source>
</evidence>
<dbReference type="InterPro" id="IPR049326">
    <property type="entry name" value="Rhodopsin_dom_fungi"/>
</dbReference>
<keyword evidence="3 6" id="KW-1133">Transmembrane helix</keyword>
<dbReference type="PANTHER" id="PTHR33048">
    <property type="entry name" value="PTH11-LIKE INTEGRAL MEMBRANE PROTEIN (AFU_ORTHOLOGUE AFUA_5G11245)"/>
    <property type="match status" value="1"/>
</dbReference>
<dbReference type="GO" id="GO:0016020">
    <property type="term" value="C:membrane"/>
    <property type="evidence" value="ECO:0007669"/>
    <property type="project" value="UniProtKB-SubCell"/>
</dbReference>
<feature type="transmembrane region" description="Helical" evidence="6">
    <location>
        <begin position="105"/>
        <end position="128"/>
    </location>
</feature>
<sequence length="337" mass="37215">MAPVVGALPPPPGTTPDFSQPKDILHTVNFVTQSLCLSMVTILVFLRVYTRAVIQKIMYKEDWTCILSWLFFIAYITDNFLFNLFGGGFHQWEVSKQDAIDFQKVSYGGILVYGPAAYLIKLTILLFTARLYTAAHKSTLAIKALIILMLAFYAPMEFAKIFICNPISAYWNKSAHPSASCLDVKTLYFADTVVSLITDFTVFISPIPLIWGMNLSKVRKFKVIALLAAGGIACVASVARLVMLAIIIDSQDGTLNTVALNLMAVAEVSIGLICACLPSLGVFCNHISKKFSEKKAKNSDHRVEMVTVGSSGKQIIRKGTFDNSILRWTYVEVEPDS</sequence>
<dbReference type="AlphaFoldDB" id="A0A8H7TBI0"/>
<keyword evidence="9" id="KW-1185">Reference proteome</keyword>
<keyword evidence="4 6" id="KW-0472">Membrane</keyword>
<feature type="transmembrane region" description="Helical" evidence="6">
    <location>
        <begin position="268"/>
        <end position="287"/>
    </location>
</feature>
<feature type="domain" description="Rhodopsin" evidence="7">
    <location>
        <begin position="46"/>
        <end position="281"/>
    </location>
</feature>
<evidence type="ECO:0000313" key="8">
    <source>
        <dbReference type="EMBL" id="KAG4415821.1"/>
    </source>
</evidence>
<evidence type="ECO:0000313" key="9">
    <source>
        <dbReference type="Proteomes" id="UP000664132"/>
    </source>
</evidence>
<dbReference type="InterPro" id="IPR052337">
    <property type="entry name" value="SAT4-like"/>
</dbReference>
<proteinExistence type="inferred from homology"/>
<name>A0A8H7TBI0_9HELO</name>
<reference evidence="8" key="1">
    <citation type="submission" date="2021-02" db="EMBL/GenBank/DDBJ databases">
        <title>Genome sequence Cadophora malorum strain M34.</title>
        <authorList>
            <person name="Stefanovic E."/>
            <person name="Vu D."/>
            <person name="Scully C."/>
            <person name="Dijksterhuis J."/>
            <person name="Roader J."/>
            <person name="Houbraken J."/>
        </authorList>
    </citation>
    <scope>NUCLEOTIDE SEQUENCE</scope>
    <source>
        <strain evidence="8">M34</strain>
    </source>
</reference>
<evidence type="ECO:0000256" key="2">
    <source>
        <dbReference type="ARBA" id="ARBA00022692"/>
    </source>
</evidence>
<gene>
    <name evidence="8" type="ORF">IFR04_011055</name>
</gene>